<dbReference type="Proteomes" id="UP000270094">
    <property type="component" value="Unassembled WGS sequence"/>
</dbReference>
<keyword evidence="3" id="KW-1185">Reference proteome</keyword>
<protein>
    <submittedName>
        <fullName evidence="2">Uncharacterized protein</fullName>
    </submittedName>
</protein>
<dbReference type="OrthoDB" id="5563016at2759"/>
<name>A0A3P7J9R7_STRVU</name>
<reference evidence="2 3" key="1">
    <citation type="submission" date="2018-11" db="EMBL/GenBank/DDBJ databases">
        <authorList>
            <consortium name="Pathogen Informatics"/>
        </authorList>
    </citation>
    <scope>NUCLEOTIDE SEQUENCE [LARGE SCALE GENOMIC DNA]</scope>
</reference>
<evidence type="ECO:0000256" key="1">
    <source>
        <dbReference type="SAM" id="MobiDB-lite"/>
    </source>
</evidence>
<evidence type="ECO:0000313" key="3">
    <source>
        <dbReference type="Proteomes" id="UP000270094"/>
    </source>
</evidence>
<dbReference type="AlphaFoldDB" id="A0A3P7J9R7"/>
<feature type="region of interest" description="Disordered" evidence="1">
    <location>
        <begin position="102"/>
        <end position="121"/>
    </location>
</feature>
<feature type="compositionally biased region" description="Basic and acidic residues" evidence="1">
    <location>
        <begin position="79"/>
        <end position="89"/>
    </location>
</feature>
<dbReference type="EMBL" id="UYYB01116629">
    <property type="protein sequence ID" value="VDM82240.1"/>
    <property type="molecule type" value="Genomic_DNA"/>
</dbReference>
<proteinExistence type="predicted"/>
<organism evidence="2 3">
    <name type="scientific">Strongylus vulgaris</name>
    <name type="common">Blood worm</name>
    <dbReference type="NCBI Taxonomy" id="40348"/>
    <lineage>
        <taxon>Eukaryota</taxon>
        <taxon>Metazoa</taxon>
        <taxon>Ecdysozoa</taxon>
        <taxon>Nematoda</taxon>
        <taxon>Chromadorea</taxon>
        <taxon>Rhabditida</taxon>
        <taxon>Rhabditina</taxon>
        <taxon>Rhabditomorpha</taxon>
        <taxon>Strongyloidea</taxon>
        <taxon>Strongylidae</taxon>
        <taxon>Strongylus</taxon>
    </lineage>
</organism>
<feature type="region of interest" description="Disordered" evidence="1">
    <location>
        <begin position="1"/>
        <end position="33"/>
    </location>
</feature>
<gene>
    <name evidence="2" type="ORF">SVUK_LOCUS17238</name>
</gene>
<accession>A0A3P7J9R7</accession>
<evidence type="ECO:0000313" key="2">
    <source>
        <dbReference type="EMBL" id="VDM82240.1"/>
    </source>
</evidence>
<feature type="region of interest" description="Disordered" evidence="1">
    <location>
        <begin position="54"/>
        <end position="93"/>
    </location>
</feature>
<sequence length="177" mass="19658">MSNNSSPQKGDSCEISEPLNSSDSTRTDGESAYFDPALDSSLLEGYVGVEAKEPNLAAKPEKPVLRKPGQPPRLRVRKRVNEGKGDKGDMGTFGYVIKTDLPTHLTDDSDSDSPIVYRDDEPVHSRHVIATSLHEDEEDEEDVPIRSNFTEARDLLTLAKVDPFRHKVTITNFYIEG</sequence>